<dbReference type="EMBL" id="GBXM01105929">
    <property type="protein sequence ID" value="JAH02648.1"/>
    <property type="molecule type" value="Transcribed_RNA"/>
</dbReference>
<reference evidence="1" key="1">
    <citation type="submission" date="2014-11" db="EMBL/GenBank/DDBJ databases">
        <authorList>
            <person name="Amaro Gonzalez C."/>
        </authorList>
    </citation>
    <scope>NUCLEOTIDE SEQUENCE</scope>
</reference>
<sequence>MEKCEKRFPMTKHVKTCL</sequence>
<organism evidence="1">
    <name type="scientific">Anguilla anguilla</name>
    <name type="common">European freshwater eel</name>
    <name type="synonym">Muraena anguilla</name>
    <dbReference type="NCBI Taxonomy" id="7936"/>
    <lineage>
        <taxon>Eukaryota</taxon>
        <taxon>Metazoa</taxon>
        <taxon>Chordata</taxon>
        <taxon>Craniata</taxon>
        <taxon>Vertebrata</taxon>
        <taxon>Euteleostomi</taxon>
        <taxon>Actinopterygii</taxon>
        <taxon>Neopterygii</taxon>
        <taxon>Teleostei</taxon>
        <taxon>Anguilliformes</taxon>
        <taxon>Anguillidae</taxon>
        <taxon>Anguilla</taxon>
    </lineage>
</organism>
<name>A0A0E9PFK6_ANGAN</name>
<proteinExistence type="predicted"/>
<evidence type="ECO:0000313" key="1">
    <source>
        <dbReference type="EMBL" id="JAH02648.1"/>
    </source>
</evidence>
<dbReference type="AlphaFoldDB" id="A0A0E9PFK6"/>
<protein>
    <submittedName>
        <fullName evidence="1">Uncharacterized protein</fullName>
    </submittedName>
</protein>
<accession>A0A0E9PFK6</accession>
<reference evidence="1" key="2">
    <citation type="journal article" date="2015" name="Fish Shellfish Immunol.">
        <title>Early steps in the European eel (Anguilla anguilla)-Vibrio vulnificus interaction in the gills: Role of the RtxA13 toxin.</title>
        <authorList>
            <person name="Callol A."/>
            <person name="Pajuelo D."/>
            <person name="Ebbesson L."/>
            <person name="Teles M."/>
            <person name="MacKenzie S."/>
            <person name="Amaro C."/>
        </authorList>
    </citation>
    <scope>NUCLEOTIDE SEQUENCE</scope>
</reference>